<feature type="signal peptide" evidence="1">
    <location>
        <begin position="1"/>
        <end position="17"/>
    </location>
</feature>
<evidence type="ECO:0000313" key="3">
    <source>
        <dbReference type="Proteomes" id="UP000801492"/>
    </source>
</evidence>
<reference evidence="2" key="1">
    <citation type="submission" date="2019-08" db="EMBL/GenBank/DDBJ databases">
        <title>The genome of the North American firefly Photinus pyralis.</title>
        <authorList>
            <consortium name="Photinus pyralis genome working group"/>
            <person name="Fallon T.R."/>
            <person name="Sander Lower S.E."/>
            <person name="Weng J.-K."/>
        </authorList>
    </citation>
    <scope>NUCLEOTIDE SEQUENCE</scope>
    <source>
        <strain evidence="2">TRF0915ILg1</strain>
        <tissue evidence="2">Whole body</tissue>
    </source>
</reference>
<comment type="caution">
    <text evidence="2">The sequence shown here is derived from an EMBL/GenBank/DDBJ whole genome shotgun (WGS) entry which is preliminary data.</text>
</comment>
<proteinExistence type="predicted"/>
<evidence type="ECO:0000313" key="2">
    <source>
        <dbReference type="EMBL" id="KAF2883290.1"/>
    </source>
</evidence>
<keyword evidence="1" id="KW-0732">Signal</keyword>
<accession>A0A8K0FX71</accession>
<feature type="chain" id="PRO_5035433926" evidence="1">
    <location>
        <begin position="18"/>
        <end position="199"/>
    </location>
</feature>
<dbReference type="EMBL" id="VTPC01090447">
    <property type="protein sequence ID" value="KAF2883290.1"/>
    <property type="molecule type" value="Genomic_DNA"/>
</dbReference>
<gene>
    <name evidence="2" type="ORF">ILUMI_22879</name>
</gene>
<name>A0A8K0FX71_IGNLU</name>
<keyword evidence="3" id="KW-1185">Reference proteome</keyword>
<sequence length="199" mass="21814">MKFELTVLYMIIALTASATISPNEETEKSESNADNEAEETNIINTITAIKPATDLFANQLPSLDLGSFPYEAASANVYDTFPIPQASYGVAINSQALLGPKVEFLYLIESTINLVGDLLSNLQAKFNDNYELFRAAVNFIISKSSFVKTSLLKVVTVLRKVLQFAYNIFNDFSITLPSITIGAQQGEVHPHIVKLLGES</sequence>
<protein>
    <submittedName>
        <fullName evidence="2">Uncharacterized protein</fullName>
    </submittedName>
</protein>
<organism evidence="2 3">
    <name type="scientific">Ignelater luminosus</name>
    <name type="common">Cucubano</name>
    <name type="synonym">Pyrophorus luminosus</name>
    <dbReference type="NCBI Taxonomy" id="2038154"/>
    <lineage>
        <taxon>Eukaryota</taxon>
        <taxon>Metazoa</taxon>
        <taxon>Ecdysozoa</taxon>
        <taxon>Arthropoda</taxon>
        <taxon>Hexapoda</taxon>
        <taxon>Insecta</taxon>
        <taxon>Pterygota</taxon>
        <taxon>Neoptera</taxon>
        <taxon>Endopterygota</taxon>
        <taxon>Coleoptera</taxon>
        <taxon>Polyphaga</taxon>
        <taxon>Elateriformia</taxon>
        <taxon>Elateroidea</taxon>
        <taxon>Elateridae</taxon>
        <taxon>Agrypninae</taxon>
        <taxon>Pyrophorini</taxon>
        <taxon>Ignelater</taxon>
    </lineage>
</organism>
<dbReference type="AlphaFoldDB" id="A0A8K0FX71"/>
<evidence type="ECO:0000256" key="1">
    <source>
        <dbReference type="SAM" id="SignalP"/>
    </source>
</evidence>
<dbReference type="Proteomes" id="UP000801492">
    <property type="component" value="Unassembled WGS sequence"/>
</dbReference>
<dbReference type="OrthoDB" id="6748747at2759"/>